<keyword evidence="2" id="KW-1185">Reference proteome</keyword>
<dbReference type="EMBL" id="AGQV01000001">
    <property type="protein sequence ID" value="EHH68718.1"/>
    <property type="molecule type" value="Genomic_DNA"/>
</dbReference>
<name>G6XEW0_9PROT</name>
<accession>G6XEW0</accession>
<evidence type="ECO:0000313" key="2">
    <source>
        <dbReference type="Proteomes" id="UP000004949"/>
    </source>
</evidence>
<evidence type="ECO:0000313" key="1">
    <source>
        <dbReference type="EMBL" id="EHH68718.1"/>
    </source>
</evidence>
<reference evidence="1 2" key="1">
    <citation type="submission" date="2011-10" db="EMBL/GenBank/DDBJ databases">
        <title>Genome sequence of Gluconobacter morbifer G707, isolated from Drosophila gut.</title>
        <authorList>
            <person name="Lee W.-J."/>
            <person name="Kim E.-K."/>
        </authorList>
    </citation>
    <scope>NUCLEOTIDE SEQUENCE [LARGE SCALE GENOMIC DNA]</scope>
    <source>
        <strain evidence="1 2">G707</strain>
    </source>
</reference>
<dbReference type="AlphaFoldDB" id="G6XEW0"/>
<sequence length="37" mass="4076">MSVPPSTVKRGSYVAPRLGQETHGRTGLKMHFPKQPV</sequence>
<comment type="caution">
    <text evidence="1">The sequence shown here is derived from an EMBL/GenBank/DDBJ whole genome shotgun (WGS) entry which is preliminary data.</text>
</comment>
<protein>
    <submittedName>
        <fullName evidence="1">Uncharacterized protein</fullName>
    </submittedName>
</protein>
<dbReference type="STRING" id="1088869.GMO_00250"/>
<gene>
    <name evidence="1" type="ORF">GMO_00250</name>
</gene>
<organism evidence="1 2">
    <name type="scientific">Gluconobacter morbifer G707</name>
    <dbReference type="NCBI Taxonomy" id="1088869"/>
    <lineage>
        <taxon>Bacteria</taxon>
        <taxon>Pseudomonadati</taxon>
        <taxon>Pseudomonadota</taxon>
        <taxon>Alphaproteobacteria</taxon>
        <taxon>Acetobacterales</taxon>
        <taxon>Acetobacteraceae</taxon>
        <taxon>Gluconobacter</taxon>
    </lineage>
</organism>
<dbReference type="PATRIC" id="fig|1088869.3.peg.23"/>
<proteinExistence type="predicted"/>
<dbReference type="Proteomes" id="UP000004949">
    <property type="component" value="Unassembled WGS sequence"/>
</dbReference>